<dbReference type="SUPFAM" id="SSF53098">
    <property type="entry name" value="Ribonuclease H-like"/>
    <property type="match status" value="1"/>
</dbReference>
<dbReference type="AlphaFoldDB" id="A0A443SH96"/>
<dbReference type="EMBL" id="NCKV01002391">
    <property type="protein sequence ID" value="RWS26907.1"/>
    <property type="molecule type" value="Genomic_DNA"/>
</dbReference>
<feature type="region of interest" description="Disordered" evidence="1">
    <location>
        <begin position="166"/>
        <end position="190"/>
    </location>
</feature>
<accession>A0A443SH96</accession>
<dbReference type="InterPro" id="IPR036397">
    <property type="entry name" value="RNaseH_sf"/>
</dbReference>
<dbReference type="VEuPathDB" id="VectorBase:LDEU005132"/>
<reference evidence="2 3" key="1">
    <citation type="journal article" date="2018" name="Gigascience">
        <title>Genomes of trombidid mites reveal novel predicted allergens and laterally-transferred genes associated with secondary metabolism.</title>
        <authorList>
            <person name="Dong X."/>
            <person name="Chaisiri K."/>
            <person name="Xia D."/>
            <person name="Armstrong S.D."/>
            <person name="Fang Y."/>
            <person name="Donnelly M.J."/>
            <person name="Kadowaki T."/>
            <person name="McGarry J.W."/>
            <person name="Darby A.C."/>
            <person name="Makepeace B.L."/>
        </authorList>
    </citation>
    <scope>NUCLEOTIDE SEQUENCE [LARGE SCALE GENOMIC DNA]</scope>
    <source>
        <strain evidence="2">UoL-UT</strain>
    </source>
</reference>
<dbReference type="GO" id="GO:0003676">
    <property type="term" value="F:nucleic acid binding"/>
    <property type="evidence" value="ECO:0007669"/>
    <property type="project" value="InterPro"/>
</dbReference>
<comment type="caution">
    <text evidence="2">The sequence shown here is derived from an EMBL/GenBank/DDBJ whole genome shotgun (WGS) entry which is preliminary data.</text>
</comment>
<gene>
    <name evidence="2" type="ORF">B4U80_13736</name>
</gene>
<proteinExistence type="predicted"/>
<protein>
    <submittedName>
        <fullName evidence="2">Uncharacterized protein</fullName>
    </submittedName>
</protein>
<organism evidence="2 3">
    <name type="scientific">Leptotrombidium deliense</name>
    <dbReference type="NCBI Taxonomy" id="299467"/>
    <lineage>
        <taxon>Eukaryota</taxon>
        <taxon>Metazoa</taxon>
        <taxon>Ecdysozoa</taxon>
        <taxon>Arthropoda</taxon>
        <taxon>Chelicerata</taxon>
        <taxon>Arachnida</taxon>
        <taxon>Acari</taxon>
        <taxon>Acariformes</taxon>
        <taxon>Trombidiformes</taxon>
        <taxon>Prostigmata</taxon>
        <taxon>Anystina</taxon>
        <taxon>Parasitengona</taxon>
        <taxon>Trombiculoidea</taxon>
        <taxon>Trombiculidae</taxon>
        <taxon>Leptotrombidium</taxon>
    </lineage>
</organism>
<name>A0A443SH96_9ACAR</name>
<evidence type="ECO:0000256" key="1">
    <source>
        <dbReference type="SAM" id="MobiDB-lite"/>
    </source>
</evidence>
<evidence type="ECO:0000313" key="2">
    <source>
        <dbReference type="EMBL" id="RWS26907.1"/>
    </source>
</evidence>
<evidence type="ECO:0000313" key="3">
    <source>
        <dbReference type="Proteomes" id="UP000288716"/>
    </source>
</evidence>
<dbReference type="InterPro" id="IPR012337">
    <property type="entry name" value="RNaseH-like_sf"/>
</dbReference>
<dbReference type="Gene3D" id="3.30.420.10">
    <property type="entry name" value="Ribonuclease H-like superfamily/Ribonuclease H"/>
    <property type="match status" value="1"/>
</dbReference>
<feature type="compositionally biased region" description="Polar residues" evidence="1">
    <location>
        <begin position="167"/>
        <end position="184"/>
    </location>
</feature>
<dbReference type="STRING" id="299467.A0A443SH96"/>
<sequence length="418" mass="47863">MDTKTLENLLSYILSTDTQSKVRFIREICYRLPSKDLKSTERMFRRYNQRRKSKNIVIPDRISTFAPNTNFDDLKYILDDIDWNLNEYNRDHLFFILSHLMKMCNEKELKKCITSLHNMKGIVLSKDHSAKLPDAFEVAQFHPIPQESSAAPSGAFEVSLLHPIPQKETSVNPPSSFSSTNAVRSSNDNNSNYSDLTGVSEVALFHPVPQSTSEWWSVFGNCEFVRVIRNGKNFQKCATLSIFDWNENEVLNRKVYYKPGEFVADKYLKLITGFTATSFLDGTPFEIVRKEVINLLKGKLCIVCGGKADIASLEIDSASLFTRKETINPPITFYDIQEYYWYFQTLDNGSVHKYPHSLRSLSSYLLNSNIQSGSHSASVDSIHTLKIFKYSYCTSPKPKKNSHPSSEIPFKFLKNSLI</sequence>
<dbReference type="Proteomes" id="UP000288716">
    <property type="component" value="Unassembled WGS sequence"/>
</dbReference>
<keyword evidence="3" id="KW-1185">Reference proteome</keyword>